<dbReference type="Gene3D" id="1.10.3020.10">
    <property type="entry name" value="alpha-amino acid ester hydrolase ( Helical cap domain)"/>
    <property type="match status" value="1"/>
</dbReference>
<feature type="domain" description="Xaa-Pro dipeptidyl-peptidase C-terminal" evidence="2">
    <location>
        <begin position="320"/>
        <end position="573"/>
    </location>
</feature>
<dbReference type="Pfam" id="PF02129">
    <property type="entry name" value="Peptidase_S15"/>
    <property type="match status" value="1"/>
</dbReference>
<dbReference type="InterPro" id="IPR050585">
    <property type="entry name" value="Xaa-Pro_dipeptidyl-ppase/CocE"/>
</dbReference>
<reference evidence="3 4" key="1">
    <citation type="journal article" date="2013" name="Genome Announc.">
        <title>Draft Genome Sequence of a Benzothiophene-Desulfurizing Bacterium, Gordona terrae Strain C-6.</title>
        <authorList>
            <person name="Wang W."/>
            <person name="Ma T."/>
            <person name="Ren Y."/>
            <person name="Li G."/>
        </authorList>
    </citation>
    <scope>NUCLEOTIDE SEQUENCE [LARGE SCALE GENOMIC DNA]</scope>
    <source>
        <strain evidence="3 4">C-6</strain>
    </source>
</reference>
<evidence type="ECO:0000313" key="4">
    <source>
        <dbReference type="Proteomes" id="UP000013569"/>
    </source>
</evidence>
<dbReference type="GO" id="GO:0008239">
    <property type="term" value="F:dipeptidyl-peptidase activity"/>
    <property type="evidence" value="ECO:0007669"/>
    <property type="project" value="InterPro"/>
</dbReference>
<evidence type="ECO:0000259" key="2">
    <source>
        <dbReference type="SMART" id="SM00939"/>
    </source>
</evidence>
<dbReference type="InterPro" id="IPR008979">
    <property type="entry name" value="Galactose-bd-like_sf"/>
</dbReference>
<organism evidence="3 4">
    <name type="scientific">Gordonia terrae C-6</name>
    <dbReference type="NCBI Taxonomy" id="1316928"/>
    <lineage>
        <taxon>Bacteria</taxon>
        <taxon>Bacillati</taxon>
        <taxon>Actinomycetota</taxon>
        <taxon>Actinomycetes</taxon>
        <taxon>Mycobacteriales</taxon>
        <taxon>Gordoniaceae</taxon>
        <taxon>Gordonia</taxon>
    </lineage>
</organism>
<dbReference type="InterPro" id="IPR005674">
    <property type="entry name" value="CocE/Ser_esterase"/>
</dbReference>
<dbReference type="NCBIfam" id="TIGR00976">
    <property type="entry name" value="CocE_NonD"/>
    <property type="match status" value="1"/>
</dbReference>
<accession>R7YFT3</accession>
<dbReference type="RefSeq" id="WP_010840765.1">
    <property type="nucleotide sequence ID" value="NZ_AQPW01000001.1"/>
</dbReference>
<dbReference type="InterPro" id="IPR013736">
    <property type="entry name" value="Xaa-Pro_dipept_C"/>
</dbReference>
<dbReference type="Pfam" id="PF08530">
    <property type="entry name" value="PepX_C"/>
    <property type="match status" value="1"/>
</dbReference>
<gene>
    <name evidence="3" type="ORF">GTC6_01385</name>
</gene>
<sequence>MKYLYEPDVEVTARDGVALMSDVWRPLEGQAPTLLIRIPYDRRMSGQFGGPSSPAPSLMALVNAGYAVVLQDARGTTASGGTFEPKVNEIADGQDTVEWIRTQGWSDGNVAMYGSSYMGMVQWAVATSGDAPGLRAIAPTNAAANWYTNLWYSPGGAMSLSLDTWWNALTYAGQEQRALVSGAGQDPTTLYRLAGYLRDPLPLNDATPLADLPIHGKGRWFDDWIAHPDFDDYWASQDWSGPESMGKVTVPVLSIGGWYDLKINGTVEGFIGVRTQGGSDDARDKSRLIIGPWDHLNWTGLYTDRHFGNEAAADVTPFHVAFFDEHVRGIVPDSPAPRVRIFVMGIDQWRDEADWPLPDTQYTDYYLAGDRSAATRHGDGALQTAPPAAEFVDEFTYDPRNPVPTTGGALLPAEPGLIGPVDQSVVDNRDDILCYVTPVLDEPLEVTGHVEATVFVSSSAVDTDITAKLVDVFPDGRAINLCDGVLRLRYRDDLSRPTPLTPDEVYEVTVKLGVTSNVFLPGHRLRLDISSSNFPRYDRNTNTGGFIATESIDDAVIATNRVLHGPAHPSRLTLPIISR</sequence>
<dbReference type="EMBL" id="AQPW01000001">
    <property type="protein sequence ID" value="EON34866.1"/>
    <property type="molecule type" value="Genomic_DNA"/>
</dbReference>
<name>R7YFT3_9ACTN</name>
<dbReference type="InterPro" id="IPR029058">
    <property type="entry name" value="AB_hydrolase_fold"/>
</dbReference>
<dbReference type="AlphaFoldDB" id="R7YFT3"/>
<evidence type="ECO:0000313" key="3">
    <source>
        <dbReference type="EMBL" id="EON34866.1"/>
    </source>
</evidence>
<proteinExistence type="predicted"/>
<dbReference type="PATRIC" id="fig|1316928.3.peg.284"/>
<protein>
    <submittedName>
        <fullName evidence="3">Putative acyl esterase</fullName>
    </submittedName>
</protein>
<evidence type="ECO:0000256" key="1">
    <source>
        <dbReference type="ARBA" id="ARBA00022801"/>
    </source>
</evidence>
<dbReference type="Proteomes" id="UP000013569">
    <property type="component" value="Unassembled WGS sequence"/>
</dbReference>
<dbReference type="PANTHER" id="PTHR43056:SF10">
    <property type="entry name" value="COCE_NOND FAMILY, PUTATIVE (AFU_ORTHOLOGUE AFUA_7G00600)-RELATED"/>
    <property type="match status" value="1"/>
</dbReference>
<dbReference type="SUPFAM" id="SSF53474">
    <property type="entry name" value="alpha/beta-Hydrolases"/>
    <property type="match status" value="1"/>
</dbReference>
<dbReference type="InterPro" id="IPR000383">
    <property type="entry name" value="Xaa-Pro-like_dom"/>
</dbReference>
<dbReference type="SMART" id="SM00939">
    <property type="entry name" value="PepX_C"/>
    <property type="match status" value="1"/>
</dbReference>
<dbReference type="PANTHER" id="PTHR43056">
    <property type="entry name" value="PEPTIDASE S9 PROLYL OLIGOPEPTIDASE"/>
    <property type="match status" value="1"/>
</dbReference>
<dbReference type="OrthoDB" id="5240615at2"/>
<dbReference type="SUPFAM" id="SSF49785">
    <property type="entry name" value="Galactose-binding domain-like"/>
    <property type="match status" value="1"/>
</dbReference>
<dbReference type="Gene3D" id="3.40.50.1820">
    <property type="entry name" value="alpha/beta hydrolase"/>
    <property type="match status" value="1"/>
</dbReference>
<comment type="caution">
    <text evidence="3">The sequence shown here is derived from an EMBL/GenBank/DDBJ whole genome shotgun (WGS) entry which is preliminary data.</text>
</comment>
<keyword evidence="1" id="KW-0378">Hydrolase</keyword>
<dbReference type="Gene3D" id="2.60.120.260">
    <property type="entry name" value="Galactose-binding domain-like"/>
    <property type="match status" value="1"/>
</dbReference>